<feature type="domain" description="Copper amine oxidase-like N-terminal" evidence="2">
    <location>
        <begin position="175"/>
        <end position="279"/>
    </location>
</feature>
<gene>
    <name evidence="3" type="ORF">NVS47_01185</name>
</gene>
<feature type="transmembrane region" description="Helical" evidence="1">
    <location>
        <begin position="7"/>
        <end position="30"/>
    </location>
</feature>
<reference evidence="3 4" key="1">
    <citation type="submission" date="2022-08" db="EMBL/GenBank/DDBJ databases">
        <title>Proteogenomics of the novel Dehalobacterium formicoaceticum strain EZ94 highlights a key role of methyltransferases during anaerobic dichloromethane degradation.</title>
        <authorList>
            <person name="Wasmund K."/>
        </authorList>
    </citation>
    <scope>NUCLEOTIDE SEQUENCE [LARGE SCALE GENOMIC DNA]</scope>
    <source>
        <strain evidence="3 4">EZ94</strain>
    </source>
</reference>
<keyword evidence="4" id="KW-1185">Reference proteome</keyword>
<evidence type="ECO:0000256" key="1">
    <source>
        <dbReference type="SAM" id="Phobius"/>
    </source>
</evidence>
<organism evidence="3 4">
    <name type="scientific">Dehalobacterium formicoaceticum</name>
    <dbReference type="NCBI Taxonomy" id="51515"/>
    <lineage>
        <taxon>Bacteria</taxon>
        <taxon>Bacillati</taxon>
        <taxon>Bacillota</taxon>
        <taxon>Clostridia</taxon>
        <taxon>Eubacteriales</taxon>
        <taxon>Peptococcaceae</taxon>
        <taxon>Dehalobacterium</taxon>
    </lineage>
</organism>
<keyword evidence="1" id="KW-0472">Membrane</keyword>
<name>A0ABT1XZU1_9FIRM</name>
<dbReference type="RefSeq" id="WP_257911670.1">
    <property type="nucleotide sequence ID" value="NZ_JANPWE010000001.1"/>
</dbReference>
<dbReference type="Proteomes" id="UP001524944">
    <property type="component" value="Unassembled WGS sequence"/>
</dbReference>
<feature type="domain" description="Copper amine oxidase-like N-terminal" evidence="2">
    <location>
        <begin position="53"/>
        <end position="158"/>
    </location>
</feature>
<dbReference type="SUPFAM" id="SSF55383">
    <property type="entry name" value="Copper amine oxidase, domain N"/>
    <property type="match status" value="2"/>
</dbReference>
<evidence type="ECO:0000259" key="2">
    <source>
        <dbReference type="Pfam" id="PF07833"/>
    </source>
</evidence>
<dbReference type="Pfam" id="PF07833">
    <property type="entry name" value="Cu_amine_oxidN1"/>
    <property type="match status" value="2"/>
</dbReference>
<keyword evidence="1" id="KW-0812">Transmembrane</keyword>
<protein>
    <submittedName>
        <fullName evidence="3">Copper amine oxidase N-terminal domain-containing protein</fullName>
    </submittedName>
</protein>
<dbReference type="Gene3D" id="3.30.457.10">
    <property type="entry name" value="Copper amine oxidase-like, N-terminal domain"/>
    <property type="match status" value="2"/>
</dbReference>
<comment type="caution">
    <text evidence="3">The sequence shown here is derived from an EMBL/GenBank/DDBJ whole genome shotgun (WGS) entry which is preliminary data.</text>
</comment>
<dbReference type="EMBL" id="JANPWE010000001">
    <property type="protein sequence ID" value="MCR6544137.1"/>
    <property type="molecule type" value="Genomic_DNA"/>
</dbReference>
<sequence length="639" mass="70646">MEKQQKICLTMIIIITAIVFMVSKGTVWYAEADAASPSPSVQKIKDVIVIVGDHTIDFEDAVPVSTQGRILVPLRAIFEAMGATVDWESESRTIFASRKDRSIELSINEGTAFVNKKQVVLDVPAMIVGNRTMVPLRFVGEAFDGIVDWNSQTKTVAISLAKENMQEVPDLQVELNNKILSFETPPITKDGRNYLPLETILAALDGEVYWEQKDDEVSITMDGVSIIFSTGKNYAMINGQRVYTTDFPIEYQENILVPIRFVTEAFGGIAHFVQETKMTHIYINRPKFKTSFLEKEERKMVTPLPVPRPSLIDNRMLMVSDNPEILTSETIPAENVTLWHHPVVSSQNSQDHRVFGWHINRLGKKLKLSITIENLSEQNVIEIVGLQGIKRNSPNGWSNYDVGIPLAETMLGGQLLNIKVETPRVQPGETIVLHSFEVESDHLVGFLDEFTVKNVQGTGEMKYTIRTVLSQQEDSDLAAIKSFPVALDRKNPHPRGNWSGSTLLTKLSPYQADSGAVAYSISNGITDNLLTPENALNDHGSVIANSGHYGVTYKIKIPVINNTGKEKIVRVSFGGRGGLYAGAVKTNEGVFITPVLEPMKEVANVLDYEIQEGQGVIELEVMHAGGSALALGLEISTLN</sequence>
<evidence type="ECO:0000313" key="4">
    <source>
        <dbReference type="Proteomes" id="UP001524944"/>
    </source>
</evidence>
<dbReference type="InterPro" id="IPR036582">
    <property type="entry name" value="Mao_N_sf"/>
</dbReference>
<accession>A0ABT1XZU1</accession>
<keyword evidence="1" id="KW-1133">Transmembrane helix</keyword>
<proteinExistence type="predicted"/>
<evidence type="ECO:0000313" key="3">
    <source>
        <dbReference type="EMBL" id="MCR6544137.1"/>
    </source>
</evidence>
<dbReference type="InterPro" id="IPR012854">
    <property type="entry name" value="Cu_amine_oxidase-like_N"/>
</dbReference>